<evidence type="ECO:0000256" key="3">
    <source>
        <dbReference type="ARBA" id="ARBA00023274"/>
    </source>
</evidence>
<reference evidence="10" key="1">
    <citation type="thesis" date="2020" institute="ProQuest LLC" country="789 East Eisenhower Parkway, Ann Arbor, MI, USA">
        <title>Comparative Genomics and Chromosome Evolution.</title>
        <authorList>
            <person name="Mudd A.B."/>
        </authorList>
    </citation>
    <scope>NUCLEOTIDE SEQUENCE</scope>
    <source>
        <strain evidence="10">Female2</strain>
        <tissue evidence="10">Blood</tissue>
    </source>
</reference>
<evidence type="ECO:0000259" key="9">
    <source>
        <dbReference type="Pfam" id="PF03946"/>
    </source>
</evidence>
<dbReference type="PANTHER" id="PTHR11661:SF1">
    <property type="entry name" value="LARGE RIBOSOMAL SUBUNIT PROTEIN UL11M"/>
    <property type="match status" value="1"/>
</dbReference>
<evidence type="ECO:0000256" key="2">
    <source>
        <dbReference type="ARBA" id="ARBA00022980"/>
    </source>
</evidence>
<dbReference type="Gene3D" id="3.30.1550.10">
    <property type="entry name" value="Ribosomal protein L11/L12, N-terminal domain"/>
    <property type="match status" value="1"/>
</dbReference>
<dbReference type="GO" id="GO:0005762">
    <property type="term" value="C:mitochondrial large ribosomal subunit"/>
    <property type="evidence" value="ECO:0007669"/>
    <property type="project" value="TreeGrafter"/>
</dbReference>
<dbReference type="HAMAP" id="MF_00736">
    <property type="entry name" value="Ribosomal_uL11"/>
    <property type="match status" value="1"/>
</dbReference>
<dbReference type="InterPro" id="IPR020784">
    <property type="entry name" value="Ribosomal_uL11_N"/>
</dbReference>
<dbReference type="InterPro" id="IPR036796">
    <property type="entry name" value="Ribosomal_uL11_N_sf"/>
</dbReference>
<name>A0A8T2J226_9PIPI</name>
<dbReference type="EMBL" id="JAACNH010000007">
    <property type="protein sequence ID" value="KAG8437873.1"/>
    <property type="molecule type" value="Genomic_DNA"/>
</dbReference>
<dbReference type="FunFam" id="1.10.10.250:FF:000004">
    <property type="entry name" value="39S ribosomal protein L11, mitochondrial"/>
    <property type="match status" value="1"/>
</dbReference>
<evidence type="ECO:0000256" key="6">
    <source>
        <dbReference type="ARBA" id="ARBA00041455"/>
    </source>
</evidence>
<dbReference type="OrthoDB" id="1091498at2759"/>
<sequence length="155" mass="17009">MSLASRAVKTVKKASDSGVIRALVRSWERGIPIGQFCKEFNEKTKDIKDGIPLPVKIFVKIGQPPVSYFLKAAAGIEKGAAQTGREVAGMVTLKHLYEIALVKSQDEAFVLRDMSLHDVVKCIMGSAKSLGIKHDSRRVWKVLRRAEPCPPGCCC</sequence>
<dbReference type="PANTHER" id="PTHR11661">
    <property type="entry name" value="60S RIBOSOMAL PROTEIN L12"/>
    <property type="match status" value="1"/>
</dbReference>
<evidence type="ECO:0000256" key="5">
    <source>
        <dbReference type="ARBA" id="ARBA00040104"/>
    </source>
</evidence>
<evidence type="ECO:0000256" key="1">
    <source>
        <dbReference type="ARBA" id="ARBA00010537"/>
    </source>
</evidence>
<dbReference type="SUPFAM" id="SSF54747">
    <property type="entry name" value="Ribosomal L11/L12e N-terminal domain"/>
    <property type="match status" value="1"/>
</dbReference>
<comment type="similarity">
    <text evidence="1 7">Belongs to the universal ribosomal protein uL11 family.</text>
</comment>
<dbReference type="Pfam" id="PF00298">
    <property type="entry name" value="Ribosomal_L11"/>
    <property type="match status" value="1"/>
</dbReference>
<proteinExistence type="inferred from homology"/>
<keyword evidence="2 7" id="KW-0689">Ribosomal protein</keyword>
<keyword evidence="11" id="KW-1185">Reference proteome</keyword>
<dbReference type="GO" id="GO:0070180">
    <property type="term" value="F:large ribosomal subunit rRNA binding"/>
    <property type="evidence" value="ECO:0007669"/>
    <property type="project" value="TreeGrafter"/>
</dbReference>
<dbReference type="InterPro" id="IPR020783">
    <property type="entry name" value="Ribosomal_uL11_C"/>
</dbReference>
<dbReference type="InterPro" id="IPR036769">
    <property type="entry name" value="Ribosomal_uL11_C_sf"/>
</dbReference>
<evidence type="ECO:0000256" key="7">
    <source>
        <dbReference type="RuleBase" id="RU003978"/>
    </source>
</evidence>
<dbReference type="InterPro" id="IPR000911">
    <property type="entry name" value="Ribosomal_uL11"/>
</dbReference>
<dbReference type="GO" id="GO:0006412">
    <property type="term" value="P:translation"/>
    <property type="evidence" value="ECO:0007669"/>
    <property type="project" value="InterPro"/>
</dbReference>
<comment type="caution">
    <text evidence="10">The sequence shown here is derived from an EMBL/GenBank/DDBJ whole genome shotgun (WGS) entry which is preliminary data.</text>
</comment>
<evidence type="ECO:0000313" key="11">
    <source>
        <dbReference type="Proteomes" id="UP000812440"/>
    </source>
</evidence>
<gene>
    <name evidence="10" type="ORF">GDO86_008538</name>
</gene>
<dbReference type="GO" id="GO:0003735">
    <property type="term" value="F:structural constituent of ribosome"/>
    <property type="evidence" value="ECO:0007669"/>
    <property type="project" value="InterPro"/>
</dbReference>
<dbReference type="AlphaFoldDB" id="A0A8T2J226"/>
<evidence type="ECO:0000256" key="4">
    <source>
        <dbReference type="ARBA" id="ARBA00038782"/>
    </source>
</evidence>
<accession>A0A8T2J226</accession>
<comment type="subunit">
    <text evidence="4">Component of the mitochondrial ribosome large subunit (39S) which comprises a 16S rRNA and about 50 distinct proteins.</text>
</comment>
<evidence type="ECO:0000313" key="10">
    <source>
        <dbReference type="EMBL" id="KAG8437873.1"/>
    </source>
</evidence>
<dbReference type="Proteomes" id="UP000812440">
    <property type="component" value="Chromosome 4"/>
</dbReference>
<feature type="domain" description="Large ribosomal subunit protein uL11 C-terminal" evidence="8">
    <location>
        <begin position="63"/>
        <end position="133"/>
    </location>
</feature>
<organism evidence="10 11">
    <name type="scientific">Hymenochirus boettgeri</name>
    <name type="common">Congo dwarf clawed frog</name>
    <dbReference type="NCBI Taxonomy" id="247094"/>
    <lineage>
        <taxon>Eukaryota</taxon>
        <taxon>Metazoa</taxon>
        <taxon>Chordata</taxon>
        <taxon>Craniata</taxon>
        <taxon>Vertebrata</taxon>
        <taxon>Euteleostomi</taxon>
        <taxon>Amphibia</taxon>
        <taxon>Batrachia</taxon>
        <taxon>Anura</taxon>
        <taxon>Pipoidea</taxon>
        <taxon>Pipidae</taxon>
        <taxon>Pipinae</taxon>
        <taxon>Hymenochirus</taxon>
    </lineage>
</organism>
<dbReference type="Gene3D" id="1.10.10.250">
    <property type="entry name" value="Ribosomal protein L11, C-terminal domain"/>
    <property type="match status" value="1"/>
</dbReference>
<dbReference type="CDD" id="cd00349">
    <property type="entry name" value="Ribosomal_L11"/>
    <property type="match status" value="1"/>
</dbReference>
<feature type="domain" description="Large ribosomal subunit protein uL11 N-terminal" evidence="9">
    <location>
        <begin position="29"/>
        <end position="59"/>
    </location>
</feature>
<dbReference type="Pfam" id="PF03946">
    <property type="entry name" value="Ribosomal_L11_N"/>
    <property type="match status" value="1"/>
</dbReference>
<evidence type="ECO:0000259" key="8">
    <source>
        <dbReference type="Pfam" id="PF00298"/>
    </source>
</evidence>
<keyword evidence="3 7" id="KW-0687">Ribonucleoprotein</keyword>
<dbReference type="SMART" id="SM00649">
    <property type="entry name" value="RL11"/>
    <property type="match status" value="1"/>
</dbReference>
<protein>
    <recommendedName>
        <fullName evidence="5">Large ribosomal subunit protein uL11m</fullName>
    </recommendedName>
    <alternativeName>
        <fullName evidence="6">39S ribosomal protein L11, mitochondrial</fullName>
    </alternativeName>
</protein>
<dbReference type="SUPFAM" id="SSF46906">
    <property type="entry name" value="Ribosomal protein L11, C-terminal domain"/>
    <property type="match status" value="1"/>
</dbReference>